<dbReference type="RefSeq" id="WP_226576022.1">
    <property type="nucleotide sequence ID" value="NZ_BLAY01000013.1"/>
</dbReference>
<evidence type="ECO:0000256" key="1">
    <source>
        <dbReference type="ARBA" id="ARBA00004141"/>
    </source>
</evidence>
<comment type="subcellular location">
    <subcellularLocation>
        <location evidence="1">Membrane</location>
        <topology evidence="1">Multi-pass membrane protein</topology>
    </subcellularLocation>
</comment>
<evidence type="ECO:0000313" key="7">
    <source>
        <dbReference type="Proteomes" id="UP001050975"/>
    </source>
</evidence>
<dbReference type="GO" id="GO:0016020">
    <property type="term" value="C:membrane"/>
    <property type="evidence" value="ECO:0007669"/>
    <property type="project" value="UniProtKB-SubCell"/>
</dbReference>
<dbReference type="EMBL" id="BLAY01000013">
    <property type="protein sequence ID" value="GET36444.1"/>
    <property type="molecule type" value="Genomic_DNA"/>
</dbReference>
<keyword evidence="7" id="KW-1185">Reference proteome</keyword>
<evidence type="ECO:0000256" key="3">
    <source>
        <dbReference type="ARBA" id="ARBA00022989"/>
    </source>
</evidence>
<feature type="transmembrane region" description="Helical" evidence="5">
    <location>
        <begin position="6"/>
        <end position="24"/>
    </location>
</feature>
<protein>
    <recommendedName>
        <fullName evidence="8">MtN3 and saliva related transmembrane protein</fullName>
    </recommendedName>
</protein>
<proteinExistence type="predicted"/>
<dbReference type="Pfam" id="PF04193">
    <property type="entry name" value="PQ-loop"/>
    <property type="match status" value="1"/>
</dbReference>
<organism evidence="6 7">
    <name type="scientific">Microseira wollei NIES-4236</name>
    <dbReference type="NCBI Taxonomy" id="2530354"/>
    <lineage>
        <taxon>Bacteria</taxon>
        <taxon>Bacillati</taxon>
        <taxon>Cyanobacteriota</taxon>
        <taxon>Cyanophyceae</taxon>
        <taxon>Oscillatoriophycideae</taxon>
        <taxon>Aerosakkonematales</taxon>
        <taxon>Aerosakkonemataceae</taxon>
        <taxon>Microseira</taxon>
    </lineage>
</organism>
<feature type="transmembrane region" description="Helical" evidence="5">
    <location>
        <begin position="36"/>
        <end position="56"/>
    </location>
</feature>
<dbReference type="InterPro" id="IPR006603">
    <property type="entry name" value="PQ-loop_rpt"/>
</dbReference>
<evidence type="ECO:0000256" key="4">
    <source>
        <dbReference type="ARBA" id="ARBA00023136"/>
    </source>
</evidence>
<accession>A0AAV3WFC3</accession>
<evidence type="ECO:0000256" key="2">
    <source>
        <dbReference type="ARBA" id="ARBA00022692"/>
    </source>
</evidence>
<dbReference type="GO" id="GO:0051119">
    <property type="term" value="F:sugar transmembrane transporter activity"/>
    <property type="evidence" value="ECO:0007669"/>
    <property type="project" value="InterPro"/>
</dbReference>
<dbReference type="AlphaFoldDB" id="A0AAV3WFC3"/>
<evidence type="ECO:0000256" key="5">
    <source>
        <dbReference type="SAM" id="Phobius"/>
    </source>
</evidence>
<reference evidence="6" key="1">
    <citation type="submission" date="2019-10" db="EMBL/GenBank/DDBJ databases">
        <title>Draft genome sequece of Microseira wollei NIES-4236.</title>
        <authorList>
            <person name="Yamaguchi H."/>
            <person name="Suzuki S."/>
            <person name="Kawachi M."/>
        </authorList>
    </citation>
    <scope>NUCLEOTIDE SEQUENCE</scope>
    <source>
        <strain evidence="6">NIES-4236</strain>
    </source>
</reference>
<comment type="caution">
    <text evidence="6">The sequence shown here is derived from an EMBL/GenBank/DDBJ whole genome shotgun (WGS) entry which is preliminary data.</text>
</comment>
<evidence type="ECO:0000313" key="6">
    <source>
        <dbReference type="EMBL" id="GET36444.1"/>
    </source>
</evidence>
<keyword evidence="4 5" id="KW-0472">Membrane</keyword>
<keyword evidence="3 5" id="KW-1133">Transmembrane helix</keyword>
<dbReference type="NCBIfam" id="NF037968">
    <property type="entry name" value="SemiSWEET_2"/>
    <property type="match status" value="1"/>
</dbReference>
<dbReference type="Gene3D" id="1.20.1280.290">
    <property type="match status" value="1"/>
</dbReference>
<keyword evidence="2 5" id="KW-0812">Transmembrane</keyword>
<dbReference type="Proteomes" id="UP001050975">
    <property type="component" value="Unassembled WGS sequence"/>
</dbReference>
<feature type="transmembrane region" description="Helical" evidence="5">
    <location>
        <begin position="62"/>
        <end position="81"/>
    </location>
</feature>
<sequence>MDFLTILGLIAGTLTTLSFLPQVIKTWQSKSAKDFSFGMLITFSLGIFLWLVYGIGKNELPIILPNFVTLVLNSLIILIKFKYR</sequence>
<evidence type="ECO:0008006" key="8">
    <source>
        <dbReference type="Google" id="ProtNLM"/>
    </source>
</evidence>
<dbReference type="InterPro" id="IPR047662">
    <property type="entry name" value="SemiSWEET"/>
</dbReference>
<gene>
    <name evidence="6" type="ORF">MiSe_11950</name>
</gene>
<name>A0AAV3WFC3_9CYAN</name>